<reference evidence="1" key="1">
    <citation type="journal article" date="2021" name="Proc. Natl. Acad. Sci. U.S.A.">
        <title>A Catalog of Tens of Thousands of Viruses from Human Metagenomes Reveals Hidden Associations with Chronic Diseases.</title>
        <authorList>
            <person name="Tisza M.J."/>
            <person name="Buck C.B."/>
        </authorList>
    </citation>
    <scope>NUCLEOTIDE SEQUENCE</scope>
    <source>
        <strain evidence="1">CtnFo11</strain>
    </source>
</reference>
<accession>A0A8S5N5D6</accession>
<sequence>MNESEALKLLKKANRDNDMVGILPKSDIGKCLIKALEEVQQYRQIGTVEECRAAVEKQTAKKPDYEGDGYSDGQLVYDTWICPCCGQHYEVDYDRHDYCLNCGQHIDWSDEE</sequence>
<proteinExistence type="predicted"/>
<evidence type="ECO:0000313" key="1">
    <source>
        <dbReference type="EMBL" id="DAD89628.1"/>
    </source>
</evidence>
<protein>
    <submittedName>
        <fullName evidence="1">Uncharacterized protein</fullName>
    </submittedName>
</protein>
<organism evidence="1">
    <name type="scientific">Siphoviridae sp. ctnFo11</name>
    <dbReference type="NCBI Taxonomy" id="2826454"/>
    <lineage>
        <taxon>Viruses</taxon>
        <taxon>Duplodnaviria</taxon>
        <taxon>Heunggongvirae</taxon>
        <taxon>Uroviricota</taxon>
        <taxon>Caudoviricetes</taxon>
    </lineage>
</organism>
<name>A0A8S5N5D6_9CAUD</name>
<dbReference type="EMBL" id="BK015066">
    <property type="protein sequence ID" value="DAD89628.1"/>
    <property type="molecule type" value="Genomic_DNA"/>
</dbReference>